<evidence type="ECO:0000313" key="1">
    <source>
        <dbReference type="EMBL" id="KAK6178421.1"/>
    </source>
</evidence>
<gene>
    <name evidence="1" type="ORF">SNE40_013213</name>
</gene>
<dbReference type="Proteomes" id="UP001347796">
    <property type="component" value="Unassembled WGS sequence"/>
</dbReference>
<proteinExistence type="predicted"/>
<protein>
    <submittedName>
        <fullName evidence="1">Uncharacterized protein</fullName>
    </submittedName>
</protein>
<evidence type="ECO:0000313" key="2">
    <source>
        <dbReference type="Proteomes" id="UP001347796"/>
    </source>
</evidence>
<sequence length="127" mass="13923">MSQDQRPSRKKTAPAKFADLVSIEENASDPGQQICGSDLVNNIVERGKDPTAAAGREQHEQGRRDEFIRFLQSKSIKPDTIQSLCEIGFDCLEALALLQEEDLSETAINKGQARLVYKPGLGPSPLV</sequence>
<keyword evidence="2" id="KW-1185">Reference proteome</keyword>
<comment type="caution">
    <text evidence="1">The sequence shown here is derived from an EMBL/GenBank/DDBJ whole genome shotgun (WGS) entry which is preliminary data.</text>
</comment>
<reference evidence="1 2" key="1">
    <citation type="submission" date="2024-01" db="EMBL/GenBank/DDBJ databases">
        <title>The genome of the rayed Mediterranean limpet Patella caerulea (Linnaeus, 1758).</title>
        <authorList>
            <person name="Anh-Thu Weber A."/>
            <person name="Halstead-Nussloch G."/>
        </authorList>
    </citation>
    <scope>NUCLEOTIDE SEQUENCE [LARGE SCALE GENOMIC DNA]</scope>
    <source>
        <strain evidence="1">AATW-2023a</strain>
        <tissue evidence="1">Whole specimen</tissue>
    </source>
</reference>
<name>A0AAN8PTC1_PATCE</name>
<organism evidence="1 2">
    <name type="scientific">Patella caerulea</name>
    <name type="common">Rayed Mediterranean limpet</name>
    <dbReference type="NCBI Taxonomy" id="87958"/>
    <lineage>
        <taxon>Eukaryota</taxon>
        <taxon>Metazoa</taxon>
        <taxon>Spiralia</taxon>
        <taxon>Lophotrochozoa</taxon>
        <taxon>Mollusca</taxon>
        <taxon>Gastropoda</taxon>
        <taxon>Patellogastropoda</taxon>
        <taxon>Patelloidea</taxon>
        <taxon>Patellidae</taxon>
        <taxon>Patella</taxon>
    </lineage>
</organism>
<dbReference type="AlphaFoldDB" id="A0AAN8PTC1"/>
<dbReference type="EMBL" id="JAZGQO010000009">
    <property type="protein sequence ID" value="KAK6178421.1"/>
    <property type="molecule type" value="Genomic_DNA"/>
</dbReference>
<accession>A0AAN8PTC1</accession>